<keyword evidence="2" id="KW-1185">Reference proteome</keyword>
<sequence>MNYCSPISVLPNDSNQHNFIAAVTKLINESEARKRMNNAEIDEKLAESIELEKKKYKKSLKMDKDFEQIETIMGEWEKDSVGENVGAKWPKMISEILAVVKEHAKEETTSSGQ</sequence>
<dbReference type="EMBL" id="CANHGI010000003">
    <property type="protein sequence ID" value="CAI5446515.1"/>
    <property type="molecule type" value="Genomic_DNA"/>
</dbReference>
<gene>
    <name evidence="1" type="ORF">CAMP_LOCUS9152</name>
</gene>
<dbReference type="AlphaFoldDB" id="A0A9P1N3G8"/>
<reference evidence="1" key="1">
    <citation type="submission" date="2022-11" db="EMBL/GenBank/DDBJ databases">
        <authorList>
            <person name="Kikuchi T."/>
        </authorList>
    </citation>
    <scope>NUCLEOTIDE SEQUENCE</scope>
    <source>
        <strain evidence="1">PS1010</strain>
    </source>
</reference>
<comment type="caution">
    <text evidence="1">The sequence shown here is derived from an EMBL/GenBank/DDBJ whole genome shotgun (WGS) entry which is preliminary data.</text>
</comment>
<dbReference type="Proteomes" id="UP001152747">
    <property type="component" value="Unassembled WGS sequence"/>
</dbReference>
<evidence type="ECO:0000313" key="1">
    <source>
        <dbReference type="EMBL" id="CAI5446515.1"/>
    </source>
</evidence>
<name>A0A9P1N3G8_9PELO</name>
<organism evidence="1 2">
    <name type="scientific">Caenorhabditis angaria</name>
    <dbReference type="NCBI Taxonomy" id="860376"/>
    <lineage>
        <taxon>Eukaryota</taxon>
        <taxon>Metazoa</taxon>
        <taxon>Ecdysozoa</taxon>
        <taxon>Nematoda</taxon>
        <taxon>Chromadorea</taxon>
        <taxon>Rhabditida</taxon>
        <taxon>Rhabditina</taxon>
        <taxon>Rhabditomorpha</taxon>
        <taxon>Rhabditoidea</taxon>
        <taxon>Rhabditidae</taxon>
        <taxon>Peloderinae</taxon>
        <taxon>Caenorhabditis</taxon>
    </lineage>
</organism>
<proteinExistence type="predicted"/>
<evidence type="ECO:0000313" key="2">
    <source>
        <dbReference type="Proteomes" id="UP001152747"/>
    </source>
</evidence>
<protein>
    <submittedName>
        <fullName evidence="1">Uncharacterized protein</fullName>
    </submittedName>
</protein>
<accession>A0A9P1N3G8</accession>